<keyword evidence="3" id="KW-1185">Reference proteome</keyword>
<dbReference type="Proteomes" id="UP001583172">
    <property type="component" value="Unassembled WGS sequence"/>
</dbReference>
<sequence>MLRHPHPRPQHPPQLLLAPPQNINPPIHTRQPHLLRLERRHPARLCQQPIIPRQKRQTRIHATLEHKLGRPYTHRQAQGLCQHPSGGRRRRRRRPLSSSSSGLLPRLGSLHFGLREELVDLPRYAARQGHGAREGEDDERGAFAADDEDDGE</sequence>
<reference evidence="2 3" key="1">
    <citation type="journal article" date="2024" name="Commun. Biol.">
        <title>Comparative genomic analysis of thermophilic fungi reveals convergent evolutionary adaptations and gene losses.</title>
        <authorList>
            <person name="Steindorff A.S."/>
            <person name="Aguilar-Pontes M.V."/>
            <person name="Robinson A.J."/>
            <person name="Andreopoulos B."/>
            <person name="LaButti K."/>
            <person name="Kuo A."/>
            <person name="Mondo S."/>
            <person name="Riley R."/>
            <person name="Otillar R."/>
            <person name="Haridas S."/>
            <person name="Lipzen A."/>
            <person name="Grimwood J."/>
            <person name="Schmutz J."/>
            <person name="Clum A."/>
            <person name="Reid I.D."/>
            <person name="Moisan M.C."/>
            <person name="Butler G."/>
            <person name="Nguyen T.T.M."/>
            <person name="Dewar K."/>
            <person name="Conant G."/>
            <person name="Drula E."/>
            <person name="Henrissat B."/>
            <person name="Hansel C."/>
            <person name="Singer S."/>
            <person name="Hutchinson M.I."/>
            <person name="de Vries R.P."/>
            <person name="Natvig D.O."/>
            <person name="Powell A.J."/>
            <person name="Tsang A."/>
            <person name="Grigoriev I.V."/>
        </authorList>
    </citation>
    <scope>NUCLEOTIDE SEQUENCE [LARGE SCALE GENOMIC DNA]</scope>
    <source>
        <strain evidence="2 3">CBS 620.91</strain>
    </source>
</reference>
<evidence type="ECO:0000313" key="2">
    <source>
        <dbReference type="EMBL" id="KAL1835996.1"/>
    </source>
</evidence>
<feature type="compositionally biased region" description="Low complexity" evidence="1">
    <location>
        <begin position="13"/>
        <end position="27"/>
    </location>
</feature>
<dbReference type="EMBL" id="JAZGSY010000486">
    <property type="protein sequence ID" value="KAL1835996.1"/>
    <property type="molecule type" value="Genomic_DNA"/>
</dbReference>
<name>A0ABR3V3P4_HUMIN</name>
<feature type="region of interest" description="Disordered" evidence="1">
    <location>
        <begin position="127"/>
        <end position="152"/>
    </location>
</feature>
<evidence type="ECO:0000256" key="1">
    <source>
        <dbReference type="SAM" id="MobiDB-lite"/>
    </source>
</evidence>
<feature type="region of interest" description="Disordered" evidence="1">
    <location>
        <begin position="67"/>
        <end position="107"/>
    </location>
</feature>
<accession>A0ABR3V3P4</accession>
<comment type="caution">
    <text evidence="2">The sequence shown here is derived from an EMBL/GenBank/DDBJ whole genome shotgun (WGS) entry which is preliminary data.</text>
</comment>
<feature type="compositionally biased region" description="Basic residues" evidence="1">
    <location>
        <begin position="86"/>
        <end position="95"/>
    </location>
</feature>
<organism evidence="2 3">
    <name type="scientific">Humicola insolens</name>
    <name type="common">Soft-rot fungus</name>
    <dbReference type="NCBI Taxonomy" id="85995"/>
    <lineage>
        <taxon>Eukaryota</taxon>
        <taxon>Fungi</taxon>
        <taxon>Dikarya</taxon>
        <taxon>Ascomycota</taxon>
        <taxon>Pezizomycotina</taxon>
        <taxon>Sordariomycetes</taxon>
        <taxon>Sordariomycetidae</taxon>
        <taxon>Sordariales</taxon>
        <taxon>Chaetomiaceae</taxon>
        <taxon>Mycothermus</taxon>
    </lineage>
</organism>
<protein>
    <submittedName>
        <fullName evidence="2">Uncharacterized protein</fullName>
    </submittedName>
</protein>
<evidence type="ECO:0000313" key="3">
    <source>
        <dbReference type="Proteomes" id="UP001583172"/>
    </source>
</evidence>
<proteinExistence type="predicted"/>
<feature type="compositionally biased region" description="Acidic residues" evidence="1">
    <location>
        <begin position="135"/>
        <end position="152"/>
    </location>
</feature>
<gene>
    <name evidence="2" type="ORF">VTJ49DRAFT_5709</name>
</gene>
<feature type="compositionally biased region" description="Low complexity" evidence="1">
    <location>
        <begin position="96"/>
        <end position="107"/>
    </location>
</feature>
<feature type="region of interest" description="Disordered" evidence="1">
    <location>
        <begin position="1"/>
        <end position="27"/>
    </location>
</feature>